<proteinExistence type="predicted"/>
<evidence type="ECO:0000256" key="1">
    <source>
        <dbReference type="SAM" id="MobiDB-lite"/>
    </source>
</evidence>
<name>A0A2T0VJX5_9MICO</name>
<evidence type="ECO:0000259" key="3">
    <source>
        <dbReference type="PROSITE" id="PS50965"/>
    </source>
</evidence>
<dbReference type="PANTHER" id="PTHR44240:SF10">
    <property type="entry name" value="J DOMAIN-CONTAINING PROTEIN"/>
    <property type="match status" value="1"/>
</dbReference>
<comment type="caution">
    <text evidence="4">The sequence shown here is derived from an EMBL/GenBank/DDBJ whole genome shotgun (WGS) entry which is preliminary data.</text>
</comment>
<dbReference type="InterPro" id="IPR001623">
    <property type="entry name" value="DnaJ_domain"/>
</dbReference>
<dbReference type="PROSITE" id="PS50076">
    <property type="entry name" value="DNAJ_2"/>
    <property type="match status" value="1"/>
</dbReference>
<gene>
    <name evidence="4" type="ORF">B0I08_101629</name>
</gene>
<dbReference type="PRINTS" id="PR00625">
    <property type="entry name" value="JDOMAIN"/>
</dbReference>
<dbReference type="EMBL" id="PVTL01000001">
    <property type="protein sequence ID" value="PRY70493.1"/>
    <property type="molecule type" value="Genomic_DNA"/>
</dbReference>
<dbReference type="RefSeq" id="WP_106209666.1">
    <property type="nucleotide sequence ID" value="NZ_PVTL01000001.1"/>
</dbReference>
<feature type="domain" description="NERD" evidence="3">
    <location>
        <begin position="173"/>
        <end position="285"/>
    </location>
</feature>
<keyword evidence="5" id="KW-1185">Reference proteome</keyword>
<accession>A0A2T0VJX5</accession>
<feature type="domain" description="J" evidence="2">
    <location>
        <begin position="9"/>
        <end position="70"/>
    </location>
</feature>
<dbReference type="PANTHER" id="PTHR44240">
    <property type="entry name" value="DNAJ DOMAIN (PROKARYOTIC HEAT SHOCK PROTEIN)-RELATED"/>
    <property type="match status" value="1"/>
</dbReference>
<protein>
    <submittedName>
        <fullName evidence="4">Nuclease-like protein</fullName>
    </submittedName>
</protein>
<dbReference type="OrthoDB" id="5242140at2"/>
<reference evidence="4 5" key="1">
    <citation type="submission" date="2018-03" db="EMBL/GenBank/DDBJ databases">
        <title>Genomic Encyclopedia of Type Strains, Phase III (KMG-III): the genomes of soil and plant-associated and newly described type strains.</title>
        <authorList>
            <person name="Whitman W."/>
        </authorList>
    </citation>
    <scope>NUCLEOTIDE SEQUENCE [LARGE SCALE GENOMIC DNA]</scope>
    <source>
        <strain evidence="4 5">CGMCC 1.12484</strain>
    </source>
</reference>
<dbReference type="InterPro" id="IPR011528">
    <property type="entry name" value="NERD"/>
</dbReference>
<dbReference type="Proteomes" id="UP000237983">
    <property type="component" value="Unassembled WGS sequence"/>
</dbReference>
<dbReference type="InterPro" id="IPR052276">
    <property type="entry name" value="Diphthamide-biosynth_chaperone"/>
</dbReference>
<dbReference type="Pfam" id="PF08378">
    <property type="entry name" value="NERD"/>
    <property type="match status" value="1"/>
</dbReference>
<evidence type="ECO:0000313" key="4">
    <source>
        <dbReference type="EMBL" id="PRY70493.1"/>
    </source>
</evidence>
<dbReference type="PROSITE" id="PS50965">
    <property type="entry name" value="NERD"/>
    <property type="match status" value="1"/>
</dbReference>
<dbReference type="SMART" id="SM00271">
    <property type="entry name" value="DnaJ"/>
    <property type="match status" value="1"/>
</dbReference>
<feature type="region of interest" description="Disordered" evidence="1">
    <location>
        <begin position="91"/>
        <end position="132"/>
    </location>
</feature>
<dbReference type="InterPro" id="IPR036869">
    <property type="entry name" value="J_dom_sf"/>
</dbReference>
<sequence length="338" mass="36597">MRDSSTPATPYEVLGVSAAASMDELRRAYRRRLRETHPDTGGEATAFHAVQVAWEAVGTPEGRALFDAASASVTEAATEGMDGEFVASARADGASPYASAPTESETTPPWERSRPRHAEAEPTARAHGHPGGWNREEYYALMREWVGRGAIIDHPYDSAMVRAAPREIRHLLADANAEEETARTLSRLGISYTIWHDVDSDGAGPGAESKIDHIVLGPTGLFAMLSEDWGGALQVRKGEIVSDVLAVGERPVSSLSRRTRSLTRSTRAKFTALVLVVPDGSTAESLAVVGRERGVPVVVLQQSRLQEFIEVGLAGVPRLGADDIFALRERLHQVIRFI</sequence>
<dbReference type="Gene3D" id="1.10.287.110">
    <property type="entry name" value="DnaJ domain"/>
    <property type="match status" value="1"/>
</dbReference>
<dbReference type="AlphaFoldDB" id="A0A2T0VJX5"/>
<organism evidence="4 5">
    <name type="scientific">Glaciihabitans tibetensis</name>
    <dbReference type="NCBI Taxonomy" id="1266600"/>
    <lineage>
        <taxon>Bacteria</taxon>
        <taxon>Bacillati</taxon>
        <taxon>Actinomycetota</taxon>
        <taxon>Actinomycetes</taxon>
        <taxon>Micrococcales</taxon>
        <taxon>Microbacteriaceae</taxon>
        <taxon>Glaciihabitans</taxon>
    </lineage>
</organism>
<evidence type="ECO:0000259" key="2">
    <source>
        <dbReference type="PROSITE" id="PS50076"/>
    </source>
</evidence>
<dbReference type="Pfam" id="PF00226">
    <property type="entry name" value="DnaJ"/>
    <property type="match status" value="1"/>
</dbReference>
<feature type="compositionally biased region" description="Basic and acidic residues" evidence="1">
    <location>
        <begin position="111"/>
        <end position="124"/>
    </location>
</feature>
<evidence type="ECO:0000313" key="5">
    <source>
        <dbReference type="Proteomes" id="UP000237983"/>
    </source>
</evidence>
<dbReference type="SUPFAM" id="SSF46565">
    <property type="entry name" value="Chaperone J-domain"/>
    <property type="match status" value="1"/>
</dbReference>